<dbReference type="PANTHER" id="PTHR30419">
    <property type="entry name" value="HTH-TYPE TRANSCRIPTIONAL REGULATOR YBHD"/>
    <property type="match status" value="1"/>
</dbReference>
<evidence type="ECO:0000256" key="3">
    <source>
        <dbReference type="ARBA" id="ARBA00023125"/>
    </source>
</evidence>
<dbReference type="GO" id="GO:0003700">
    <property type="term" value="F:DNA-binding transcription factor activity"/>
    <property type="evidence" value="ECO:0007669"/>
    <property type="project" value="InterPro"/>
</dbReference>
<keyword evidence="3" id="KW-0238">DNA-binding</keyword>
<dbReference type="PROSITE" id="PS50931">
    <property type="entry name" value="HTH_LYSR"/>
    <property type="match status" value="1"/>
</dbReference>
<evidence type="ECO:0000313" key="6">
    <source>
        <dbReference type="EMBL" id="AQS41841.1"/>
    </source>
</evidence>
<dbReference type="InterPro" id="IPR036390">
    <property type="entry name" value="WH_DNA-bd_sf"/>
</dbReference>
<evidence type="ECO:0000256" key="2">
    <source>
        <dbReference type="ARBA" id="ARBA00023015"/>
    </source>
</evidence>
<dbReference type="FunFam" id="1.10.10.10:FF:000001">
    <property type="entry name" value="LysR family transcriptional regulator"/>
    <property type="match status" value="1"/>
</dbReference>
<dbReference type="GO" id="GO:0005829">
    <property type="term" value="C:cytosol"/>
    <property type="evidence" value="ECO:0007669"/>
    <property type="project" value="TreeGrafter"/>
</dbReference>
<evidence type="ECO:0000313" key="7">
    <source>
        <dbReference type="Proteomes" id="UP000188912"/>
    </source>
</evidence>
<dbReference type="KEGG" id="thd:BHV28_11550"/>
<organism evidence="6 7">
    <name type="scientific">Candidatus Tokpelaia hoelldobleri</name>
    <dbReference type="NCBI Taxonomy" id="1902579"/>
    <lineage>
        <taxon>Bacteria</taxon>
        <taxon>Pseudomonadati</taxon>
        <taxon>Pseudomonadota</taxon>
        <taxon>Alphaproteobacteria</taxon>
        <taxon>Hyphomicrobiales</taxon>
        <taxon>Candidatus Tokpelaia</taxon>
    </lineage>
</organism>
<dbReference type="InterPro" id="IPR005119">
    <property type="entry name" value="LysR_subst-bd"/>
</dbReference>
<dbReference type="InterPro" id="IPR000847">
    <property type="entry name" value="LysR_HTH_N"/>
</dbReference>
<evidence type="ECO:0000259" key="5">
    <source>
        <dbReference type="PROSITE" id="PS50931"/>
    </source>
</evidence>
<dbReference type="GO" id="GO:0003677">
    <property type="term" value="F:DNA binding"/>
    <property type="evidence" value="ECO:0007669"/>
    <property type="project" value="UniProtKB-KW"/>
</dbReference>
<gene>
    <name evidence="6" type="ORF">BHV28_11550</name>
</gene>
<dbReference type="SUPFAM" id="SSF46785">
    <property type="entry name" value="Winged helix' DNA-binding domain"/>
    <property type="match status" value="1"/>
</dbReference>
<dbReference type="InterPro" id="IPR036388">
    <property type="entry name" value="WH-like_DNA-bd_sf"/>
</dbReference>
<evidence type="ECO:0000256" key="1">
    <source>
        <dbReference type="ARBA" id="ARBA00009437"/>
    </source>
</evidence>
<dbReference type="AlphaFoldDB" id="A0A1U9JVH3"/>
<dbReference type="Gene3D" id="1.10.10.10">
    <property type="entry name" value="Winged helix-like DNA-binding domain superfamily/Winged helix DNA-binding domain"/>
    <property type="match status" value="1"/>
</dbReference>
<dbReference type="SUPFAM" id="SSF53850">
    <property type="entry name" value="Periplasmic binding protein-like II"/>
    <property type="match status" value="1"/>
</dbReference>
<protein>
    <submittedName>
        <fullName evidence="6">MerR family transcriptional regulator</fullName>
    </submittedName>
</protein>
<keyword evidence="4" id="KW-0804">Transcription</keyword>
<keyword evidence="7" id="KW-1185">Reference proteome</keyword>
<feature type="domain" description="HTH lysR-type" evidence="5">
    <location>
        <begin position="1"/>
        <end position="58"/>
    </location>
</feature>
<dbReference type="EMBL" id="CP017315">
    <property type="protein sequence ID" value="AQS41841.1"/>
    <property type="molecule type" value="Genomic_DNA"/>
</dbReference>
<name>A0A1U9JVH3_9HYPH</name>
<proteinExistence type="inferred from homology"/>
<reference evidence="6 7" key="1">
    <citation type="journal article" date="2010" name="Science">
        <title>Genomic comparison of the ants Camponotus floridanus and Harpegnathos saltator.</title>
        <authorList>
            <person name="Bonasio R."/>
            <person name="Zhang G."/>
            <person name="Ye C."/>
            <person name="Mutti N.S."/>
            <person name="Fang X."/>
            <person name="Qin N."/>
            <person name="Donahue G."/>
            <person name="Yang P."/>
            <person name="Li Q."/>
            <person name="Li C."/>
            <person name="Zhang P."/>
            <person name="Huang Z."/>
            <person name="Berger S.L."/>
            <person name="Reinberg D."/>
            <person name="Wang J."/>
            <person name="Liebig J."/>
        </authorList>
    </citation>
    <scope>NUCLEOTIDE SEQUENCE [LARGE SCALE GENOMIC DNA]</scope>
    <source>
        <strain evidence="6 7">Hsal</strain>
    </source>
</reference>
<keyword evidence="2" id="KW-0805">Transcription regulation</keyword>
<evidence type="ECO:0000256" key="4">
    <source>
        <dbReference type="ARBA" id="ARBA00023163"/>
    </source>
</evidence>
<dbReference type="NCBIfam" id="NF008416">
    <property type="entry name" value="PRK11242.1"/>
    <property type="match status" value="1"/>
</dbReference>
<dbReference type="Gene3D" id="3.40.190.290">
    <property type="match status" value="1"/>
</dbReference>
<comment type="similarity">
    <text evidence="1">Belongs to the LysR transcriptional regulatory family.</text>
</comment>
<dbReference type="InterPro" id="IPR050950">
    <property type="entry name" value="HTH-type_LysR_regulators"/>
</dbReference>
<dbReference type="Proteomes" id="UP000188912">
    <property type="component" value="Chromosome"/>
</dbReference>
<dbReference type="Pfam" id="PF03466">
    <property type="entry name" value="LysR_substrate"/>
    <property type="match status" value="1"/>
</dbReference>
<reference evidence="6 7" key="2">
    <citation type="journal article" date="2016" name="Sci. Rep.">
        <title>The genome of Rhizobiales bacteria in predatory ants reveals urease gene functions but no genes for nitrogen fixation.</title>
        <authorList>
            <person name="Neuvonen M.M."/>
            <person name="Tamarit D."/>
            <person name="Naslund K."/>
            <person name="Liebig J."/>
            <person name="Feldhaar H."/>
            <person name="Moran N.A."/>
            <person name="Guy L."/>
            <person name="Andersson S.G."/>
        </authorList>
    </citation>
    <scope>NUCLEOTIDE SEQUENCE [LARGE SCALE GENOMIC DNA]</scope>
    <source>
        <strain evidence="6 7">Hsal</strain>
    </source>
</reference>
<dbReference type="PRINTS" id="PR00039">
    <property type="entry name" value="HTHLYSR"/>
</dbReference>
<dbReference type="STRING" id="1902579.BHV28_11550"/>
<dbReference type="PANTHER" id="PTHR30419:SF8">
    <property type="entry name" value="NITROGEN ASSIMILATION TRANSCRIPTIONAL ACTIVATOR-RELATED"/>
    <property type="match status" value="1"/>
</dbReference>
<dbReference type="Pfam" id="PF00126">
    <property type="entry name" value="HTH_1"/>
    <property type="match status" value="1"/>
</dbReference>
<accession>A0A1U9JVH3</accession>
<sequence>MLLRHIHYFLAVAEHGSFTRAATALHVSQPALSQQIRQVEDMLGVQLFDRSGRTVRLTDAGEVYRHYAQQVEQTLEKGRRAIHDVANLSRGTLHIAVTPSFSTYLIGPLVGKFHNLYPNIRLVIEEMPQEQIEKLIGDDVFDLGIAFAGNNADDIEVQPLWAEALALVVGGQHPCARHETMPLEALQDENMVLLSPAFATRGQIDEACRQNGLSPHVLAEVNSLDAVIELVRKTRLSTLLPAQTGGNRKGVCVIDLEPALLQRTVALLQRKGAYQTVAARAFVQLVSEFGSVEGAPDK</sequence>